<gene>
    <name evidence="1" type="primary">holB</name>
    <name evidence="1" type="ORF">H5993_08905</name>
</gene>
<dbReference type="NCBIfam" id="TIGR00678">
    <property type="entry name" value="holB"/>
    <property type="match status" value="1"/>
</dbReference>
<proteinExistence type="predicted"/>
<dbReference type="SUPFAM" id="SSF52540">
    <property type="entry name" value="P-loop containing nucleoside triphosphate hydrolases"/>
    <property type="match status" value="1"/>
</dbReference>
<organism evidence="1 2">
    <name type="scientific">Limosilactobacillus alvi</name>
    <dbReference type="NCBI Taxonomy" id="990412"/>
    <lineage>
        <taxon>Bacteria</taxon>
        <taxon>Bacillati</taxon>
        <taxon>Bacillota</taxon>
        <taxon>Bacilli</taxon>
        <taxon>Lactobacillales</taxon>
        <taxon>Lactobacillaceae</taxon>
        <taxon>Limosilactobacillus</taxon>
    </lineage>
</organism>
<dbReference type="InterPro" id="IPR027417">
    <property type="entry name" value="P-loop_NTPase"/>
</dbReference>
<name>A0ABS2ES22_9LACO</name>
<sequence>MVFQAEVLQPQMVARFKQIIDQGELAHAYLLVGQSGAGKKALAQWLALRLFCQHVQDGEPDGSCPECERILSGNHPDVVVAKAEGRQIKVDQVRHLKAEFTKTGMEGQTKVFLIEDAEKLTVSAANSLLKFIEEPGPGVYILMLTTNKNAVLPTIQSRTQVLDLFPLSHEAVDQNLKAAGVPDYLRPVMLGITTDPDLAKSLIADDWFAKAVKAVWGWFKLLAQGNPMAFVNVTTTLVPLVNDRQQAVVMLDLITMLWRDGLMLQNDLADRLHYRQWEPELEQLVGQLTHRQILQASELTLECRKLLDQNLSFQTVAEQLTLRQLAVINLEGMMHRG</sequence>
<dbReference type="EC" id="2.7.7.7" evidence="1"/>
<dbReference type="PANTHER" id="PTHR11669">
    <property type="entry name" value="REPLICATION FACTOR C / DNA POLYMERASE III GAMMA-TAU SUBUNIT"/>
    <property type="match status" value="1"/>
</dbReference>
<accession>A0ABS2ES22</accession>
<keyword evidence="1" id="KW-0808">Transferase</keyword>
<evidence type="ECO:0000313" key="2">
    <source>
        <dbReference type="Proteomes" id="UP000776629"/>
    </source>
</evidence>
<dbReference type="RefSeq" id="WP_204777089.1">
    <property type="nucleotide sequence ID" value="NZ_JACJJQ010000066.1"/>
</dbReference>
<dbReference type="GO" id="GO:0003887">
    <property type="term" value="F:DNA-directed DNA polymerase activity"/>
    <property type="evidence" value="ECO:0007669"/>
    <property type="project" value="UniProtKB-EC"/>
</dbReference>
<dbReference type="NCBIfam" id="NF005972">
    <property type="entry name" value="PRK08058.1"/>
    <property type="match status" value="1"/>
</dbReference>
<dbReference type="Pfam" id="PF13177">
    <property type="entry name" value="DNA_pol3_delta2"/>
    <property type="match status" value="1"/>
</dbReference>
<dbReference type="InterPro" id="IPR050238">
    <property type="entry name" value="DNA_Rep/Repair_Clamp_Loader"/>
</dbReference>
<comment type="caution">
    <text evidence="1">The sequence shown here is derived from an EMBL/GenBank/DDBJ whole genome shotgun (WGS) entry which is preliminary data.</text>
</comment>
<dbReference type="Gene3D" id="3.40.50.300">
    <property type="entry name" value="P-loop containing nucleotide triphosphate hydrolases"/>
    <property type="match status" value="1"/>
</dbReference>
<reference evidence="1 2" key="1">
    <citation type="journal article" date="2021" name="Sci. Rep.">
        <title>The distribution of antibiotic resistance genes in chicken gut microbiota commensals.</title>
        <authorList>
            <person name="Juricova H."/>
            <person name="Matiasovicova J."/>
            <person name="Kubasova T."/>
            <person name="Cejkova D."/>
            <person name="Rychlik I."/>
        </authorList>
    </citation>
    <scope>NUCLEOTIDE SEQUENCE [LARGE SCALE GENOMIC DNA]</scope>
    <source>
        <strain evidence="1 2">An810</strain>
    </source>
</reference>
<dbReference type="Proteomes" id="UP000776629">
    <property type="component" value="Unassembled WGS sequence"/>
</dbReference>
<dbReference type="InterPro" id="IPR004622">
    <property type="entry name" value="DNA_pol_HolB"/>
</dbReference>
<dbReference type="EMBL" id="JACJJQ010000066">
    <property type="protein sequence ID" value="MBM6754866.1"/>
    <property type="molecule type" value="Genomic_DNA"/>
</dbReference>
<evidence type="ECO:0000313" key="1">
    <source>
        <dbReference type="EMBL" id="MBM6754866.1"/>
    </source>
</evidence>
<keyword evidence="2" id="KW-1185">Reference proteome</keyword>
<protein>
    <submittedName>
        <fullName evidence="1">DNA polymerase III subunit delta</fullName>
        <ecNumber evidence="1">2.7.7.7</ecNumber>
    </submittedName>
</protein>
<keyword evidence="1" id="KW-0548">Nucleotidyltransferase</keyword>
<dbReference type="PANTHER" id="PTHR11669:SF8">
    <property type="entry name" value="DNA POLYMERASE III SUBUNIT DELTA"/>
    <property type="match status" value="1"/>
</dbReference>